<dbReference type="Gene3D" id="3.40.1280.10">
    <property type="match status" value="1"/>
</dbReference>
<evidence type="ECO:0000256" key="3">
    <source>
        <dbReference type="ARBA" id="ARBA00022679"/>
    </source>
</evidence>
<dbReference type="SUPFAM" id="SSF75217">
    <property type="entry name" value="alpha/beta knot"/>
    <property type="match status" value="1"/>
</dbReference>
<evidence type="ECO:0000256" key="1">
    <source>
        <dbReference type="ARBA" id="ARBA00007228"/>
    </source>
</evidence>
<keyword evidence="3 5" id="KW-0808">Transferase</keyword>
<dbReference type="OrthoDB" id="9794400at2"/>
<sequence length="253" mass="28322">MNFIESPKNPRVKQWKKLLTKKERIKTNTFMIEGFHLIEEALKVDGVVEELLVVEDISLPKSWDVNVPMTLLKRGIEKELTDTEQPQGVFAICRQLNHNVELKGTAYLLLDGVQDPGNIGTMIRTADAAGFDGVIMGEGTVDLYNPKVLRSAQGSHFHLPIVNKNLVEVVQELHDNGFDVFGTSLQNGEDYREVLFPSKFALIMGNEGNGMQEALLHRTTKNLYIPIFGKSESLNVAVAAGVLMYWGQQQKKI</sequence>
<dbReference type="InterPro" id="IPR029064">
    <property type="entry name" value="Ribosomal_eL30-like_sf"/>
</dbReference>
<dbReference type="Pfam" id="PF22435">
    <property type="entry name" value="MRM3-like_sub_bind"/>
    <property type="match status" value="1"/>
</dbReference>
<comment type="similarity">
    <text evidence="1">Belongs to the class IV-like SAM-binding methyltransferase superfamily. RNA methyltransferase TrmH family.</text>
</comment>
<dbReference type="SUPFAM" id="SSF55315">
    <property type="entry name" value="L30e-like"/>
    <property type="match status" value="1"/>
</dbReference>
<dbReference type="InterPro" id="IPR051259">
    <property type="entry name" value="rRNA_Methyltransferase"/>
</dbReference>
<dbReference type="GO" id="GO:0008173">
    <property type="term" value="F:RNA methyltransferase activity"/>
    <property type="evidence" value="ECO:0007669"/>
    <property type="project" value="InterPro"/>
</dbReference>
<keyword evidence="6" id="KW-1185">Reference proteome</keyword>
<comment type="caution">
    <text evidence="5">The sequence shown here is derived from an EMBL/GenBank/DDBJ whole genome shotgun (WGS) entry which is preliminary data.</text>
</comment>
<evidence type="ECO:0000259" key="4">
    <source>
        <dbReference type="SMART" id="SM00967"/>
    </source>
</evidence>
<gene>
    <name evidence="5" type="ORF">Q75_11300</name>
</gene>
<accession>A0A147K6S1</accession>
<dbReference type="AlphaFoldDB" id="A0A147K6S1"/>
<dbReference type="EMBL" id="LDYG01000033">
    <property type="protein sequence ID" value="KUP05764.1"/>
    <property type="molecule type" value="Genomic_DNA"/>
</dbReference>
<dbReference type="InterPro" id="IPR029026">
    <property type="entry name" value="tRNA_m1G_MTases_N"/>
</dbReference>
<dbReference type="CDD" id="cd18095">
    <property type="entry name" value="SpoU-like_rRNA-MTase"/>
    <property type="match status" value="1"/>
</dbReference>
<dbReference type="RefSeq" id="WP_059351411.1">
    <property type="nucleotide sequence ID" value="NZ_LDYG01000033.1"/>
</dbReference>
<proteinExistence type="inferred from homology"/>
<dbReference type="GO" id="GO:0032259">
    <property type="term" value="P:methylation"/>
    <property type="evidence" value="ECO:0007669"/>
    <property type="project" value="UniProtKB-KW"/>
</dbReference>
<dbReference type="Pfam" id="PF00588">
    <property type="entry name" value="SpoU_methylase"/>
    <property type="match status" value="1"/>
</dbReference>
<dbReference type="SMART" id="SM00967">
    <property type="entry name" value="SpoU_sub_bind"/>
    <property type="match status" value="1"/>
</dbReference>
<reference evidence="5 6" key="1">
    <citation type="journal article" date="2016" name="Front. Microbiol.">
        <title>Microevolution Analysis of Bacillus coahuilensis Unveils Differences in Phosphorus Acquisition Strategies and Their Regulation.</title>
        <authorList>
            <person name="Gomez-Lunar Z."/>
            <person name="Hernandez-Gonzalez I."/>
            <person name="Rodriguez-Torres M.D."/>
            <person name="Souza V."/>
            <person name="Olmedo-Alvarez G."/>
        </authorList>
    </citation>
    <scope>NUCLEOTIDE SEQUENCE [LARGE SCALE GENOMIC DNA]</scope>
    <source>
        <strain evidence="6">p1.1.43</strain>
    </source>
</reference>
<dbReference type="STRING" id="1150625.Q75_11300"/>
<name>A0A147K6S1_9BACI</name>
<evidence type="ECO:0000313" key="5">
    <source>
        <dbReference type="EMBL" id="KUP05764.1"/>
    </source>
</evidence>
<dbReference type="PANTHER" id="PTHR43191:SF2">
    <property type="entry name" value="RRNA METHYLTRANSFERASE 3, MITOCHONDRIAL"/>
    <property type="match status" value="1"/>
</dbReference>
<dbReference type="InterPro" id="IPR001537">
    <property type="entry name" value="SpoU_MeTrfase"/>
</dbReference>
<evidence type="ECO:0000256" key="2">
    <source>
        <dbReference type="ARBA" id="ARBA00022603"/>
    </source>
</evidence>
<protein>
    <submittedName>
        <fullName evidence="5">RNA methyltransferase</fullName>
    </submittedName>
</protein>
<dbReference type="PATRIC" id="fig|1150625.3.peg.2402"/>
<keyword evidence="2 5" id="KW-0489">Methyltransferase</keyword>
<feature type="domain" description="RNA 2-O ribose methyltransferase substrate binding" evidence="4">
    <location>
        <begin position="31"/>
        <end position="99"/>
    </location>
</feature>
<dbReference type="GO" id="GO:0005737">
    <property type="term" value="C:cytoplasm"/>
    <property type="evidence" value="ECO:0007669"/>
    <property type="project" value="UniProtKB-ARBA"/>
</dbReference>
<organism evidence="5 6">
    <name type="scientific">Bacillus coahuilensis p1.1.43</name>
    <dbReference type="NCBI Taxonomy" id="1150625"/>
    <lineage>
        <taxon>Bacteria</taxon>
        <taxon>Bacillati</taxon>
        <taxon>Bacillota</taxon>
        <taxon>Bacilli</taxon>
        <taxon>Bacillales</taxon>
        <taxon>Bacillaceae</taxon>
        <taxon>Bacillus</taxon>
    </lineage>
</organism>
<dbReference type="InterPro" id="IPR053888">
    <property type="entry name" value="MRM3-like_sub_bind"/>
</dbReference>
<dbReference type="PANTHER" id="PTHR43191">
    <property type="entry name" value="RRNA METHYLTRANSFERASE 3"/>
    <property type="match status" value="1"/>
</dbReference>
<dbReference type="InterPro" id="IPR029028">
    <property type="entry name" value="Alpha/beta_knot_MTases"/>
</dbReference>
<dbReference type="Gene3D" id="3.30.1330.30">
    <property type="match status" value="1"/>
</dbReference>
<dbReference type="GO" id="GO:0003723">
    <property type="term" value="F:RNA binding"/>
    <property type="evidence" value="ECO:0007669"/>
    <property type="project" value="InterPro"/>
</dbReference>
<dbReference type="GO" id="GO:0006396">
    <property type="term" value="P:RNA processing"/>
    <property type="evidence" value="ECO:0007669"/>
    <property type="project" value="InterPro"/>
</dbReference>
<evidence type="ECO:0000313" key="6">
    <source>
        <dbReference type="Proteomes" id="UP000074108"/>
    </source>
</evidence>
<dbReference type="Proteomes" id="UP000074108">
    <property type="component" value="Unassembled WGS sequence"/>
</dbReference>
<dbReference type="InterPro" id="IPR013123">
    <property type="entry name" value="SpoU_subst-bd"/>
</dbReference>